<dbReference type="InterPro" id="IPR041700">
    <property type="entry name" value="OMP_b-brl_3"/>
</dbReference>
<evidence type="ECO:0000313" key="7">
    <source>
        <dbReference type="Proteomes" id="UP000190848"/>
    </source>
</evidence>
<dbReference type="Gene3D" id="2.40.170.20">
    <property type="entry name" value="TonB-dependent receptor, beta-barrel domain"/>
    <property type="match status" value="1"/>
</dbReference>
<dbReference type="GO" id="GO:0009279">
    <property type="term" value="C:cell outer membrane"/>
    <property type="evidence" value="ECO:0007669"/>
    <property type="project" value="UniProtKB-SubCell"/>
</dbReference>
<dbReference type="AlphaFoldDB" id="A0AAU8UUR8"/>
<gene>
    <name evidence="6" type="ORF">BBD32_03795</name>
</gene>
<evidence type="ECO:0000256" key="2">
    <source>
        <dbReference type="ARBA" id="ARBA00023136"/>
    </source>
</evidence>
<feature type="region of interest" description="Disordered" evidence="4">
    <location>
        <begin position="743"/>
        <end position="779"/>
    </location>
</feature>
<dbReference type="SUPFAM" id="SSF49464">
    <property type="entry name" value="Carboxypeptidase regulatory domain-like"/>
    <property type="match status" value="1"/>
</dbReference>
<dbReference type="InterPro" id="IPR036942">
    <property type="entry name" value="Beta-barrel_TonB_sf"/>
</dbReference>
<dbReference type="SUPFAM" id="SSF56935">
    <property type="entry name" value="Porins"/>
    <property type="match status" value="1"/>
</dbReference>
<dbReference type="Pfam" id="PF14905">
    <property type="entry name" value="OMP_b-brl_3"/>
    <property type="match status" value="1"/>
</dbReference>
<proteinExistence type="predicted"/>
<dbReference type="Proteomes" id="UP000190848">
    <property type="component" value="Chromosome"/>
</dbReference>
<accession>A0AAU8UUR8</accession>
<evidence type="ECO:0000256" key="1">
    <source>
        <dbReference type="ARBA" id="ARBA00004442"/>
    </source>
</evidence>
<evidence type="ECO:0000313" key="6">
    <source>
        <dbReference type="EMBL" id="AQX00647.1"/>
    </source>
</evidence>
<sequence>MKGKVINQTKQPIEFIQISLLKNGQQVVGQTVTDSLGIFSFTADEGNYILIGEQFKHELLRTEIQLNSDKNLGLIKIKEALQLEGVTIQGRKKLFERKVDRVVFNVESSIMSNGGDGIDVLRNSPGIRVSNEDISIIGKSGVRIMVNNKLVRQSGNDLIAFLKNLKSEDIARIEVITTPPANYDAEGNSGLINIVLKSKKTDGFSGRVSGSFTQSRYASGTVSSGIDYKNNRFTLSSSVSTGDGASGPILSNTIYFPDETWKSRMPRKDVYRYLNGRFGLEYELSKKSILGVQYLLSLSKWNIDAEEQTIISKSQSDNTLFTKSYSKSLSGSHSLNGYYRYLLDDYGKELNIDADYLSYNNNWDRSFTTQSSAPTVSQDNSSDVGINSYSLKSDLKLPYTFGTFETGGKVSFISNNSSTLFTPLNISDISQNNFIYKENIQAAYLSFSKNIGERIKLKAGIRLENTQISSLTEESGEKEKTSYTKVFPSLYFIYQVDKEGNKVLGINYSRRIGRPNYTHLNPLRWYSNPYVYTEGNPLLRPSFTDNIEFSHTYGNLISTLFVTIVKSGFGQVTFTPQNSNLQITRSENYYNSTQYGWSESYSFKPLSFWESFNQAYLYYSDGNAIIDGINPQQKGFGAYVSSNNKFLINKRKTIAAEVNYWYRFPESFGLTSGNGYSQMDVGMSMKLLKEKLNITVNLADVFGTAKPKLTSYSNQIKQVYANYFDLQKFRIGLSYNFGGGKIKAKKRGTGNEEEKKRIENKMRLASGSKSGLTDLKKDA</sequence>
<dbReference type="EMBL" id="CP016374">
    <property type="protein sequence ID" value="AQX00647.1"/>
    <property type="molecule type" value="Genomic_DNA"/>
</dbReference>
<comment type="subcellular location">
    <subcellularLocation>
        <location evidence="1">Cell outer membrane</location>
    </subcellularLocation>
</comment>
<keyword evidence="3" id="KW-0998">Cell outer membrane</keyword>
<dbReference type="PANTHER" id="PTHR40980:SF4">
    <property type="entry name" value="TONB-DEPENDENT RECEPTOR-LIKE BETA-BARREL DOMAIN-CONTAINING PROTEIN"/>
    <property type="match status" value="1"/>
</dbReference>
<protein>
    <submittedName>
        <fullName evidence="6">TonB-dependent receptor</fullName>
    </submittedName>
</protein>
<name>A0AAU8UUR8_9FLAO</name>
<organism evidence="6 7">
    <name type="scientific">Elizabethkingia anophelis</name>
    <dbReference type="NCBI Taxonomy" id="1117645"/>
    <lineage>
        <taxon>Bacteria</taxon>
        <taxon>Pseudomonadati</taxon>
        <taxon>Bacteroidota</taxon>
        <taxon>Flavobacteriia</taxon>
        <taxon>Flavobacteriales</taxon>
        <taxon>Weeksellaceae</taxon>
        <taxon>Elizabethkingia</taxon>
    </lineage>
</organism>
<keyword evidence="6" id="KW-0675">Receptor</keyword>
<feature type="domain" description="Outer membrane protein beta-barrel" evidence="5">
    <location>
        <begin position="343"/>
        <end position="735"/>
    </location>
</feature>
<evidence type="ECO:0000256" key="4">
    <source>
        <dbReference type="SAM" id="MobiDB-lite"/>
    </source>
</evidence>
<keyword evidence="2" id="KW-0472">Membrane</keyword>
<evidence type="ECO:0000259" key="5">
    <source>
        <dbReference type="Pfam" id="PF14905"/>
    </source>
</evidence>
<dbReference type="InterPro" id="IPR008969">
    <property type="entry name" value="CarboxyPept-like_regulatory"/>
</dbReference>
<dbReference type="PANTHER" id="PTHR40980">
    <property type="entry name" value="PLUG DOMAIN-CONTAINING PROTEIN"/>
    <property type="match status" value="1"/>
</dbReference>
<reference evidence="6 7" key="1">
    <citation type="submission" date="2016-07" db="EMBL/GenBank/DDBJ databases">
        <title>Revisiting the taxonomy of the Elizabethkingia Genus using Whole-Genome Sequencing, Optical Mapping, and MALDI-TOF, along with proposal of three novel Elizabethkingia species: Elizabethkingia bruuniana sp. nov., Elizabethkingia ursingii sp. nov., and Elizabethkingia occulta sp. nov.</title>
        <authorList>
            <person name="Nicholson A.C."/>
        </authorList>
    </citation>
    <scope>NUCLEOTIDE SEQUENCE [LARGE SCALE GENOMIC DNA]</scope>
    <source>
        <strain evidence="6 7">F3201</strain>
    </source>
</reference>
<evidence type="ECO:0000256" key="3">
    <source>
        <dbReference type="ARBA" id="ARBA00023237"/>
    </source>
</evidence>
<dbReference type="RefSeq" id="WP_260143063.1">
    <property type="nucleotide sequence ID" value="NZ_CP016374.1"/>
</dbReference>
<feature type="compositionally biased region" description="Basic and acidic residues" evidence="4">
    <location>
        <begin position="749"/>
        <end position="762"/>
    </location>
</feature>